<dbReference type="Proteomes" id="UP001055072">
    <property type="component" value="Unassembled WGS sequence"/>
</dbReference>
<evidence type="ECO:0000313" key="2">
    <source>
        <dbReference type="Proteomes" id="UP001055072"/>
    </source>
</evidence>
<sequence>MRGQPSYAPDNEPSETGLSMKEMWAEAAREFEKICGESLQDGEVKNFDDLQKRIENAGKATYVDGQEDKWKKAKSVGLTSLKYLKMLVDAASKASAFIPIPASATDITSNALCFVFDIPNAIKGYNDAIDEVFSQVSSALSQFQIYRSMDADNVNRRLIKQIQLVMISFVKICAYVVKFRQGHLKVRVTQRVKSIFGDDSGLSDAMDEFKRTLQQQRDVEGTITLAIVVQTHQAVQETQKGVQAINDSSNRKEMLIKIRNTLGVPSTVRLDSNTTQTCTNIFDRCLDDTGTWLWAHDAYTAWTAREGAAPVIPNSHALLVSGTPSSGKTSVSALITKRLEKEEGRVYVAHYFFPSNTKKSDDEKNPVPLALKYMAFQIARVDATVLMALGKVCNTSGVSRRLASAGRDSLDALWGELKIGTSASRAIYYLVFDGLENLTEEQAEMLLAFIFGPKLANESTGRVRVFASGTGDLFTELLASGNISAPLQIRMNECNEPDICLVIERELDKHGILQHTNSKQQLVREKIIQKLPSNVQGNYSLLQIGLDNVIRLLRMRSTVQELDRILDQPLNSHETTIKDLQRSLTEAEVSELNELLKWVLFCKEVLTLDQLEAIMFLCSGIESLASMEDIIKAKYSAVLKVEGNLVSGQDGVEEYFQEKEGISARSSHSKHHSTISMTITINNVDQERCSRFLWNLAQKGVLENFEFEKSATGNSIHGAIAVDEFDAHHTIVKRAFKYLSKERESQTSPIGRYLVCWLPYHLGRLHELEDEEKGELTVYEKFDIGQNLYTLFYNEEVFHRHMASFEQTLWYADEMNHIQKWLTDSVAVRRLDRAWRDEVQLAASPTGGYLKVWVRTVVEGFLKNRSWSVLCAYYWIAEFMKADNKKLHRPQSTSSTNSDNHATSSDSSSSYAEPNTEIDWDLVSVWCQKFLGLPDSELTSFWYERLASASFYLGNTSGTTISLWQRAIKKDNPSWCCYGGLGNVQCAQGQVEEGIAQVELALQEAEQEGSVPKPETADIVGLYLLLRRYAHYTVREVQEKVEHYLAACESEDIEQARQARLSHLIGSLLLGSSDEETMRESLKITLGWEGGRDGIITVLKTLARYSSHDILMLKLFTIANREPDLLRDVMCVLETATEDHTTEMTEDTHFAEDEYRGVLLYNLGIATYIYQVSPSGNEPTSEALRLWHESLSKLSNVGGRNAYLTQNAVTSALAKHYFQSMRDDDQLNDFEVLTRMADTGFYGDFSDAGRFLGILYALRNEKLRARGVLSSRVGMALQILSDDTPENDTYGFSILHEMHEAYQDLKNSAIALSFVGQPDLVTNALTCFVAEDIDDDKEGLDKQRVLRTVNDLARETVKIVKSQIPEAKQQIQRIEAAKAHVDSLATAVTPEASSGDDEADNSESHTMEDPMIAADLETATAYHLLQSRLSDLYQKHTPKLDGASFQWGWTCDGRSADGNPCPNKSDFEHPFYHCTFCANKDFCADCLARLRDPTADIKIISCSSKHRWLKLPPQGDDMYVGSRAKSVRVPQEVRAMDGDEQILEIIYAEDGSGEEIAVEKWMEDLAREWKIDIEEIREQ</sequence>
<organism evidence="1 2">
    <name type="scientific">Irpex rosettiformis</name>
    <dbReference type="NCBI Taxonomy" id="378272"/>
    <lineage>
        <taxon>Eukaryota</taxon>
        <taxon>Fungi</taxon>
        <taxon>Dikarya</taxon>
        <taxon>Basidiomycota</taxon>
        <taxon>Agaricomycotina</taxon>
        <taxon>Agaricomycetes</taxon>
        <taxon>Polyporales</taxon>
        <taxon>Irpicaceae</taxon>
        <taxon>Irpex</taxon>
    </lineage>
</organism>
<dbReference type="EMBL" id="MU274900">
    <property type="protein sequence ID" value="KAI0094488.1"/>
    <property type="molecule type" value="Genomic_DNA"/>
</dbReference>
<evidence type="ECO:0000313" key="1">
    <source>
        <dbReference type="EMBL" id="KAI0094488.1"/>
    </source>
</evidence>
<protein>
    <submittedName>
        <fullName evidence="1">Uncharacterized protein</fullName>
    </submittedName>
</protein>
<comment type="caution">
    <text evidence="1">The sequence shown here is derived from an EMBL/GenBank/DDBJ whole genome shotgun (WGS) entry which is preliminary data.</text>
</comment>
<reference evidence="1" key="1">
    <citation type="journal article" date="2021" name="Environ. Microbiol.">
        <title>Gene family expansions and transcriptome signatures uncover fungal adaptations to wood decay.</title>
        <authorList>
            <person name="Hage H."/>
            <person name="Miyauchi S."/>
            <person name="Viragh M."/>
            <person name="Drula E."/>
            <person name="Min B."/>
            <person name="Chaduli D."/>
            <person name="Navarro D."/>
            <person name="Favel A."/>
            <person name="Norest M."/>
            <person name="Lesage-Meessen L."/>
            <person name="Balint B."/>
            <person name="Merenyi Z."/>
            <person name="de Eugenio L."/>
            <person name="Morin E."/>
            <person name="Martinez A.T."/>
            <person name="Baldrian P."/>
            <person name="Stursova M."/>
            <person name="Martinez M.J."/>
            <person name="Novotny C."/>
            <person name="Magnuson J.K."/>
            <person name="Spatafora J.W."/>
            <person name="Maurice S."/>
            <person name="Pangilinan J."/>
            <person name="Andreopoulos W."/>
            <person name="LaButti K."/>
            <person name="Hundley H."/>
            <person name="Na H."/>
            <person name="Kuo A."/>
            <person name="Barry K."/>
            <person name="Lipzen A."/>
            <person name="Henrissat B."/>
            <person name="Riley R."/>
            <person name="Ahrendt S."/>
            <person name="Nagy L.G."/>
            <person name="Grigoriev I.V."/>
            <person name="Martin F."/>
            <person name="Rosso M.N."/>
        </authorList>
    </citation>
    <scope>NUCLEOTIDE SEQUENCE</scope>
    <source>
        <strain evidence="1">CBS 384.51</strain>
    </source>
</reference>
<keyword evidence="2" id="KW-1185">Reference proteome</keyword>
<name>A0ACB8UJD9_9APHY</name>
<gene>
    <name evidence="1" type="ORF">BDY19DRAFT_988325</name>
</gene>
<accession>A0ACB8UJD9</accession>
<proteinExistence type="predicted"/>